<evidence type="ECO:0000256" key="8">
    <source>
        <dbReference type="ARBA" id="ARBA00022842"/>
    </source>
</evidence>
<evidence type="ECO:0000313" key="14">
    <source>
        <dbReference type="EMBL" id="QCK14791.1"/>
    </source>
</evidence>
<reference evidence="14 15" key="1">
    <citation type="submission" date="2018-04" db="EMBL/GenBank/DDBJ databases">
        <title>Complete genome uncultured novel isolate.</title>
        <authorList>
            <person name="Merlino G."/>
        </authorList>
    </citation>
    <scope>NUCLEOTIDE SEQUENCE [LARGE SCALE GENOMIC DNA]</scope>
    <source>
        <strain evidence="15">R1DC9</strain>
    </source>
</reference>
<evidence type="ECO:0000256" key="6">
    <source>
        <dbReference type="ARBA" id="ARBA00022741"/>
    </source>
</evidence>
<feature type="site" description="Interaction with substrate tRNA" evidence="10">
    <location>
        <position position="100"/>
    </location>
</feature>
<dbReference type="GO" id="GO:0006400">
    <property type="term" value="P:tRNA modification"/>
    <property type="evidence" value="ECO:0007669"/>
    <property type="project" value="TreeGrafter"/>
</dbReference>
<evidence type="ECO:0000256" key="2">
    <source>
        <dbReference type="ARBA" id="ARBA00003213"/>
    </source>
</evidence>
<dbReference type="Proteomes" id="UP000298616">
    <property type="component" value="Chromosome"/>
</dbReference>
<keyword evidence="7 10" id="KW-0067">ATP-binding</keyword>
<proteinExistence type="inferred from homology"/>
<evidence type="ECO:0000256" key="9">
    <source>
        <dbReference type="ARBA" id="ARBA00049563"/>
    </source>
</evidence>
<dbReference type="SUPFAM" id="SSF52540">
    <property type="entry name" value="P-loop containing nucleoside triphosphate hydrolases"/>
    <property type="match status" value="2"/>
</dbReference>
<gene>
    <name evidence="10" type="primary">miaA</name>
    <name evidence="14" type="ORF">DCC35_08575</name>
</gene>
<dbReference type="Pfam" id="PF01715">
    <property type="entry name" value="IPPT"/>
    <property type="match status" value="1"/>
</dbReference>
<comment type="subunit">
    <text evidence="10">Monomer.</text>
</comment>
<comment type="similarity">
    <text evidence="3 10 13">Belongs to the IPP transferase family.</text>
</comment>
<dbReference type="KEGG" id="fpf:DCC35_08575"/>
<dbReference type="InterPro" id="IPR027417">
    <property type="entry name" value="P-loop_NTPase"/>
</dbReference>
<accession>A0A4D7JGR8</accession>
<dbReference type="RefSeq" id="WP_137090378.1">
    <property type="nucleotide sequence ID" value="NZ_CP028923.1"/>
</dbReference>
<dbReference type="Gene3D" id="3.40.50.300">
    <property type="entry name" value="P-loop containing nucleotide triphosphate hydrolases"/>
    <property type="match status" value="1"/>
</dbReference>
<keyword evidence="8 10" id="KW-0460">Magnesium</keyword>
<evidence type="ECO:0000256" key="13">
    <source>
        <dbReference type="RuleBase" id="RU003785"/>
    </source>
</evidence>
<evidence type="ECO:0000256" key="5">
    <source>
        <dbReference type="ARBA" id="ARBA00022694"/>
    </source>
</evidence>
<dbReference type="OrthoDB" id="9776390at2"/>
<feature type="region of interest" description="Interaction with substrate tRNA" evidence="10">
    <location>
        <begin position="36"/>
        <end position="39"/>
    </location>
</feature>
<keyword evidence="6 10" id="KW-0547">Nucleotide-binding</keyword>
<evidence type="ECO:0000256" key="10">
    <source>
        <dbReference type="HAMAP-Rule" id="MF_00185"/>
    </source>
</evidence>
<dbReference type="InterPro" id="IPR018022">
    <property type="entry name" value="IPT"/>
</dbReference>
<dbReference type="EMBL" id="CP028923">
    <property type="protein sequence ID" value="QCK14791.1"/>
    <property type="molecule type" value="Genomic_DNA"/>
</dbReference>
<dbReference type="InterPro" id="IPR039657">
    <property type="entry name" value="Dimethylallyltransferase"/>
</dbReference>
<dbReference type="Gene3D" id="1.10.20.140">
    <property type="match status" value="1"/>
</dbReference>
<comment type="cofactor">
    <cofactor evidence="1 10">
        <name>Mg(2+)</name>
        <dbReference type="ChEBI" id="CHEBI:18420"/>
    </cofactor>
</comment>
<evidence type="ECO:0000256" key="3">
    <source>
        <dbReference type="ARBA" id="ARBA00005842"/>
    </source>
</evidence>
<evidence type="ECO:0000313" key="15">
    <source>
        <dbReference type="Proteomes" id="UP000298616"/>
    </source>
</evidence>
<evidence type="ECO:0000256" key="12">
    <source>
        <dbReference type="RuleBase" id="RU003784"/>
    </source>
</evidence>
<dbReference type="GO" id="GO:0052381">
    <property type="term" value="F:tRNA dimethylallyltransferase activity"/>
    <property type="evidence" value="ECO:0007669"/>
    <property type="project" value="UniProtKB-UniRule"/>
</dbReference>
<dbReference type="PANTHER" id="PTHR11088">
    <property type="entry name" value="TRNA DIMETHYLALLYLTRANSFERASE"/>
    <property type="match status" value="1"/>
</dbReference>
<dbReference type="NCBIfam" id="TIGR00174">
    <property type="entry name" value="miaA"/>
    <property type="match status" value="1"/>
</dbReference>
<comment type="caution">
    <text evidence="10">Lacks conserved residue(s) required for the propagation of feature annotation.</text>
</comment>
<dbReference type="AlphaFoldDB" id="A0A4D7JGR8"/>
<keyword evidence="4 10" id="KW-0808">Transferase</keyword>
<dbReference type="EC" id="2.5.1.75" evidence="10"/>
<evidence type="ECO:0000256" key="4">
    <source>
        <dbReference type="ARBA" id="ARBA00022679"/>
    </source>
</evidence>
<dbReference type="GO" id="GO:0005524">
    <property type="term" value="F:ATP binding"/>
    <property type="evidence" value="ECO:0007669"/>
    <property type="project" value="UniProtKB-UniRule"/>
</dbReference>
<sequence>MANPLIVFIGGPTASGKTGLGISLAKRYSTFVISADSRQMYQEMTIGTAKPSSDELSEVKHFLVDDRSVQNPMNAGDFEREALDIIKNSEEKIIFVVGGTGLYMKALYDGLDEFPEVPSEIREELNREFETEGIEHLQEKLKSADPEYYEVVDLNNPRRLIRALEVIEASGQRYSAFRKGSSGRSDLNVLKMAIDVDRDRLYQRINHRMDKMIEKGLFKEAESLYEFKELQPLKTVGYQEVISYLDNEYDYDEAVRLLKRNSRRYAKRQLTWFKREDFEWIDLKDFESITDRIDKEIEKIKKG</sequence>
<keyword evidence="15" id="KW-1185">Reference proteome</keyword>
<evidence type="ECO:0000256" key="11">
    <source>
        <dbReference type="RuleBase" id="RU003783"/>
    </source>
</evidence>
<keyword evidence="5 10" id="KW-0819">tRNA processing</keyword>
<dbReference type="HAMAP" id="MF_00185">
    <property type="entry name" value="IPP_trans"/>
    <property type="match status" value="1"/>
</dbReference>
<feature type="binding site" evidence="10">
    <location>
        <begin position="13"/>
        <end position="18"/>
    </location>
    <ligand>
        <name>substrate</name>
    </ligand>
</feature>
<name>A0A4D7JGR8_9BACT</name>
<comment type="catalytic activity">
    <reaction evidence="9 10 11">
        <text>adenosine(37) in tRNA + dimethylallyl diphosphate = N(6)-dimethylallyladenosine(37) in tRNA + diphosphate</text>
        <dbReference type="Rhea" id="RHEA:26482"/>
        <dbReference type="Rhea" id="RHEA-COMP:10162"/>
        <dbReference type="Rhea" id="RHEA-COMP:10375"/>
        <dbReference type="ChEBI" id="CHEBI:33019"/>
        <dbReference type="ChEBI" id="CHEBI:57623"/>
        <dbReference type="ChEBI" id="CHEBI:74411"/>
        <dbReference type="ChEBI" id="CHEBI:74415"/>
        <dbReference type="EC" id="2.5.1.75"/>
    </reaction>
</comment>
<organism evidence="14 15">
    <name type="scientific">Mangrovivirga cuniculi</name>
    <dbReference type="NCBI Taxonomy" id="2715131"/>
    <lineage>
        <taxon>Bacteria</taxon>
        <taxon>Pseudomonadati</taxon>
        <taxon>Bacteroidota</taxon>
        <taxon>Cytophagia</taxon>
        <taxon>Cytophagales</taxon>
        <taxon>Mangrovivirgaceae</taxon>
        <taxon>Mangrovivirga</taxon>
    </lineage>
</organism>
<feature type="binding site" evidence="10">
    <location>
        <begin position="11"/>
        <end position="18"/>
    </location>
    <ligand>
        <name>ATP</name>
        <dbReference type="ChEBI" id="CHEBI:30616"/>
    </ligand>
</feature>
<evidence type="ECO:0000256" key="7">
    <source>
        <dbReference type="ARBA" id="ARBA00022840"/>
    </source>
</evidence>
<dbReference type="PANTHER" id="PTHR11088:SF60">
    <property type="entry name" value="TRNA DIMETHYLALLYLTRANSFERASE"/>
    <property type="match status" value="1"/>
</dbReference>
<feature type="site" description="Interaction with substrate tRNA" evidence="10">
    <location>
        <position position="122"/>
    </location>
</feature>
<comment type="function">
    <text evidence="2 10 12">Catalyzes the transfer of a dimethylallyl group onto the adenine at position 37 in tRNAs that read codons beginning with uridine, leading to the formation of N6-(dimethylallyl)adenosine (i(6)A).</text>
</comment>
<protein>
    <recommendedName>
        <fullName evidence="10">tRNA dimethylallyltransferase</fullName>
        <ecNumber evidence="10">2.5.1.75</ecNumber>
    </recommendedName>
    <alternativeName>
        <fullName evidence="10">Dimethylallyl diphosphate:tRNA dimethylallyltransferase</fullName>
        <shortName evidence="10">DMAPP:tRNA dimethylallyltransferase</shortName>
        <shortName evidence="10">DMATase</shortName>
    </alternativeName>
    <alternativeName>
        <fullName evidence="10">Isopentenyl-diphosphate:tRNA isopentenyltransferase</fullName>
        <shortName evidence="10">IPP transferase</shortName>
        <shortName evidence="10">IPPT</shortName>
        <shortName evidence="10">IPTase</shortName>
    </alternativeName>
</protein>
<evidence type="ECO:0000256" key="1">
    <source>
        <dbReference type="ARBA" id="ARBA00001946"/>
    </source>
</evidence>